<dbReference type="PANTHER" id="PTHR42831:SF3">
    <property type="entry name" value="1,2-PHENYLACETYL-COA EPOXIDASE, SUBUNIT D-RELATED"/>
    <property type="match status" value="1"/>
</dbReference>
<dbReference type="SUPFAM" id="SSF117916">
    <property type="entry name" value="Fe-S cluster assembly (FSCA) domain-like"/>
    <property type="match status" value="1"/>
</dbReference>
<feature type="domain" description="MIP18 family-like" evidence="1">
    <location>
        <begin position="6"/>
        <end position="76"/>
    </location>
</feature>
<gene>
    <name evidence="3" type="primary">paaJ</name>
    <name evidence="3" type="ORF">IC620_11820</name>
</gene>
<protein>
    <submittedName>
        <fullName evidence="3">Phenylacetate-CoA oxygenase subunit PaaJ</fullName>
    </submittedName>
</protein>
<dbReference type="InterPro" id="IPR056572">
    <property type="entry name" value="Zn_ribbon_PaaD"/>
</dbReference>
<proteinExistence type="predicted"/>
<sequence length="154" mass="17569">MDTLQDRIFQALADVKDPEIPDVSLIEMGMVHRVLVNDHDVTVQLMPTFVGCPALELIKKQTMDRLQQIDKKNRIHVEFVFDPPWTSDRITPDGHQKLKQFGIAPPQKSLQQLPSCPYCNQEDGEILNLFGPTACRAIYYCRGCKQPFEGMKVV</sequence>
<reference evidence="3" key="1">
    <citation type="submission" date="2020-09" db="EMBL/GenBank/DDBJ databases">
        <title>A novel bacterium of genus Hazenella, isolated from South China Sea.</title>
        <authorList>
            <person name="Huang H."/>
            <person name="Mo K."/>
            <person name="Hu Y."/>
        </authorList>
    </citation>
    <scope>NUCLEOTIDE SEQUENCE</scope>
    <source>
        <strain evidence="3">IB182357</strain>
    </source>
</reference>
<dbReference type="Proteomes" id="UP000661691">
    <property type="component" value="Unassembled WGS sequence"/>
</dbReference>
<dbReference type="NCBIfam" id="TIGR02159">
    <property type="entry name" value="PA_CoA_Oxy4"/>
    <property type="match status" value="1"/>
</dbReference>
<dbReference type="PANTHER" id="PTHR42831">
    <property type="entry name" value="FE-S PROTEIN MATURATION AUXILIARY FACTOR YITW"/>
    <property type="match status" value="1"/>
</dbReference>
<organism evidence="3 4">
    <name type="scientific">Polycladospora coralii</name>
    <dbReference type="NCBI Taxonomy" id="2771432"/>
    <lineage>
        <taxon>Bacteria</taxon>
        <taxon>Bacillati</taxon>
        <taxon>Bacillota</taxon>
        <taxon>Bacilli</taxon>
        <taxon>Bacillales</taxon>
        <taxon>Thermoactinomycetaceae</taxon>
        <taxon>Polycladospora</taxon>
    </lineage>
</organism>
<dbReference type="InterPro" id="IPR002744">
    <property type="entry name" value="MIP18-like"/>
</dbReference>
<comment type="caution">
    <text evidence="3">The sequence shown here is derived from an EMBL/GenBank/DDBJ whole genome shotgun (WGS) entry which is preliminary data.</text>
</comment>
<dbReference type="InterPro" id="IPR011883">
    <property type="entry name" value="PaaD-like"/>
</dbReference>
<name>A0A926NAS7_9BACL</name>
<dbReference type="InterPro" id="IPR034904">
    <property type="entry name" value="FSCA_dom_sf"/>
</dbReference>
<dbReference type="InterPro" id="IPR052339">
    <property type="entry name" value="Fe-S_Maturation_MIP18"/>
</dbReference>
<dbReference type="RefSeq" id="WP_191138862.1">
    <property type="nucleotide sequence ID" value="NZ_JACXAG020000001.1"/>
</dbReference>
<dbReference type="Gene3D" id="3.30.300.130">
    <property type="entry name" value="Fe-S cluster assembly (FSCA)"/>
    <property type="match status" value="1"/>
</dbReference>
<evidence type="ECO:0000259" key="2">
    <source>
        <dbReference type="Pfam" id="PF23451"/>
    </source>
</evidence>
<evidence type="ECO:0000313" key="3">
    <source>
        <dbReference type="EMBL" id="MBD1373043.1"/>
    </source>
</evidence>
<keyword evidence="4" id="KW-1185">Reference proteome</keyword>
<evidence type="ECO:0000313" key="4">
    <source>
        <dbReference type="Proteomes" id="UP000661691"/>
    </source>
</evidence>
<dbReference type="AlphaFoldDB" id="A0A926NAS7"/>
<dbReference type="Pfam" id="PF01883">
    <property type="entry name" value="FeS_assembly_P"/>
    <property type="match status" value="1"/>
</dbReference>
<feature type="domain" description="PaaD zinc beta ribbon" evidence="2">
    <location>
        <begin position="114"/>
        <end position="152"/>
    </location>
</feature>
<dbReference type="Pfam" id="PF23451">
    <property type="entry name" value="Zn_ribbon_PaaD"/>
    <property type="match status" value="1"/>
</dbReference>
<accession>A0A926NAS7</accession>
<dbReference type="EMBL" id="JACXAH010000016">
    <property type="protein sequence ID" value="MBD1373043.1"/>
    <property type="molecule type" value="Genomic_DNA"/>
</dbReference>
<evidence type="ECO:0000259" key="1">
    <source>
        <dbReference type="Pfam" id="PF01883"/>
    </source>
</evidence>